<dbReference type="eggNOG" id="ENOG503325Y">
    <property type="taxonomic scope" value="Bacteria"/>
</dbReference>
<dbReference type="AlphaFoldDB" id="M4ZDH8"/>
<sequence length="101" mass="11500">MRGLWATEPRRFDIGCSIEIERTGESLHAHVTLDRDVGIRPGDEVLIQGEPITVKFGEQLNLRRTATVVRAGLWKRTLMQLSGYLELTELYDVSFSDGRVR</sequence>
<dbReference type="STRING" id="1245469.S58_58900"/>
<dbReference type="RefSeq" id="WP_015668953.1">
    <property type="nucleotide sequence ID" value="NC_020453.1"/>
</dbReference>
<reference evidence="1 2" key="1">
    <citation type="journal article" date="2013" name="Appl. Environ. Microbiol.">
        <title>Genome analysis suggests that the soil oligotrophic bacterium Agromonas oligotrophica (Bradyrhizobium oligotrophicum) is a nitrogen-fixing symbiont of Aeschynomene indica.</title>
        <authorList>
            <person name="Okubo T."/>
            <person name="Fukushima S."/>
            <person name="Itakura M."/>
            <person name="Oshima K."/>
            <person name="Longtonglang A."/>
            <person name="Teaumroong N."/>
            <person name="Mitsui H."/>
            <person name="Hattori M."/>
            <person name="Hattori R."/>
            <person name="Hattori T."/>
            <person name="Minamisawa K."/>
        </authorList>
    </citation>
    <scope>NUCLEOTIDE SEQUENCE [LARGE SCALE GENOMIC DNA]</scope>
    <source>
        <strain evidence="1 2">S58</strain>
    </source>
</reference>
<dbReference type="Proteomes" id="UP000011841">
    <property type="component" value="Chromosome"/>
</dbReference>
<dbReference type="GeneID" id="301819620"/>
<dbReference type="HOGENOM" id="CLU_182214_0_0_5"/>
<proteinExistence type="predicted"/>
<evidence type="ECO:0000313" key="2">
    <source>
        <dbReference type="Proteomes" id="UP000011841"/>
    </source>
</evidence>
<gene>
    <name evidence="1" type="ORF">S58_58900</name>
</gene>
<keyword evidence="2" id="KW-1185">Reference proteome</keyword>
<organism evidence="1 2">
    <name type="scientific">Bradyrhizobium oligotrophicum S58</name>
    <dbReference type="NCBI Taxonomy" id="1245469"/>
    <lineage>
        <taxon>Bacteria</taxon>
        <taxon>Pseudomonadati</taxon>
        <taxon>Pseudomonadota</taxon>
        <taxon>Alphaproteobacteria</taxon>
        <taxon>Hyphomicrobiales</taxon>
        <taxon>Nitrobacteraceae</taxon>
        <taxon>Bradyrhizobium</taxon>
    </lineage>
</organism>
<protein>
    <submittedName>
        <fullName evidence="1">Uncharacterized protein</fullName>
    </submittedName>
</protein>
<accession>M4ZDH8</accession>
<dbReference type="EMBL" id="AP012603">
    <property type="protein sequence ID" value="BAM91867.1"/>
    <property type="molecule type" value="Genomic_DNA"/>
</dbReference>
<dbReference type="KEGG" id="aol:S58_58900"/>
<dbReference type="PATRIC" id="fig|1245469.3.peg.6030"/>
<dbReference type="OrthoDB" id="7507446at2"/>
<evidence type="ECO:0000313" key="1">
    <source>
        <dbReference type="EMBL" id="BAM91867.1"/>
    </source>
</evidence>
<name>M4ZDH8_9BRAD</name>